<comment type="caution">
    <text evidence="2">The sequence shown here is derived from an EMBL/GenBank/DDBJ whole genome shotgun (WGS) entry which is preliminary data.</text>
</comment>
<evidence type="ECO:0000256" key="1">
    <source>
        <dbReference type="SAM" id="MobiDB-lite"/>
    </source>
</evidence>
<dbReference type="EMBL" id="PYZL01000020">
    <property type="protein sequence ID" value="PTE73731.1"/>
    <property type="molecule type" value="Genomic_DNA"/>
</dbReference>
<feature type="compositionally biased region" description="Basic and acidic residues" evidence="1">
    <location>
        <begin position="124"/>
        <end position="137"/>
    </location>
</feature>
<dbReference type="GeneID" id="48887103"/>
<evidence type="ECO:0000313" key="4">
    <source>
        <dbReference type="EMBL" id="PTF15813.1"/>
    </source>
</evidence>
<keyword evidence="5" id="KW-1185">Reference proteome</keyword>
<dbReference type="RefSeq" id="WP_103166179.1">
    <property type="nucleotide sequence ID" value="NZ_CP130489.1"/>
</dbReference>
<evidence type="ECO:0000313" key="5">
    <source>
        <dbReference type="Proteomes" id="UP000242088"/>
    </source>
</evidence>
<feature type="region of interest" description="Disordered" evidence="1">
    <location>
        <begin position="101"/>
        <end position="137"/>
    </location>
</feature>
<accession>A0A2K4DQ74</accession>
<evidence type="ECO:0000313" key="6">
    <source>
        <dbReference type="Proteomes" id="UP000242547"/>
    </source>
</evidence>
<dbReference type="EMBL" id="PYZH01000024">
    <property type="protein sequence ID" value="PTF15813.1"/>
    <property type="molecule type" value="Genomic_DNA"/>
</dbReference>
<gene>
    <name evidence="2" type="ORF">BUY44_04590</name>
    <name evidence="3" type="ORF">BUY47_02995</name>
    <name evidence="4" type="ORF">BUY48_05315</name>
</gene>
<dbReference type="AlphaFoldDB" id="A0A2K4DQ74"/>
<dbReference type="EMBL" id="PYZI01000002">
    <property type="protein sequence ID" value="PTF14984.1"/>
    <property type="molecule type" value="Genomic_DNA"/>
</dbReference>
<reference evidence="2" key="3">
    <citation type="submission" date="2018-03" db="EMBL/GenBank/DDBJ databases">
        <authorList>
            <person name="Keele B.F."/>
        </authorList>
    </citation>
    <scope>NUCLEOTIDE SEQUENCE</scope>
    <source>
        <strain evidence="4">SNUC 4143</strain>
        <strain evidence="2">SNUC 761</strain>
    </source>
</reference>
<dbReference type="OrthoDB" id="8858565at2"/>
<reference evidence="3" key="2">
    <citation type="submission" date="2018-03" db="EMBL/GenBank/DDBJ databases">
        <authorList>
            <person name="Naushad S."/>
        </authorList>
    </citation>
    <scope>NUCLEOTIDE SEQUENCE</scope>
    <source>
        <strain evidence="3">SNUC 1409</strain>
    </source>
</reference>
<dbReference type="Pfam" id="PF09954">
    <property type="entry name" value="DUF2188"/>
    <property type="match status" value="1"/>
</dbReference>
<sequence>MPWTMNDYPNTWKNMKELERKKAIDIGNAMLKDGYKEGDVVPIATKQAEDWYKDASKDELEELKNKHITEHQKDQSANPKLNDKNVHVYYEENEWKVKTEGAKQASDTFDTKEEAKKKAQNIADNRDTKVIEHKKDE</sequence>
<dbReference type="Proteomes" id="UP000242547">
    <property type="component" value="Unassembled WGS sequence"/>
</dbReference>
<proteinExistence type="predicted"/>
<evidence type="ECO:0000313" key="3">
    <source>
        <dbReference type="EMBL" id="PTF14984.1"/>
    </source>
</evidence>
<dbReference type="InterPro" id="IPR018691">
    <property type="entry name" value="DUF2188"/>
</dbReference>
<dbReference type="Proteomes" id="UP000243350">
    <property type="component" value="Unassembled WGS sequence"/>
</dbReference>
<dbReference type="Proteomes" id="UP000242088">
    <property type="component" value="Unassembled WGS sequence"/>
</dbReference>
<protein>
    <submittedName>
        <fullName evidence="2">DUF2188 domain-containing protein</fullName>
    </submittedName>
</protein>
<evidence type="ECO:0000313" key="7">
    <source>
        <dbReference type="Proteomes" id="UP000243350"/>
    </source>
</evidence>
<organism evidence="2 6">
    <name type="scientific">Staphylococcus devriesei</name>
    <dbReference type="NCBI Taxonomy" id="586733"/>
    <lineage>
        <taxon>Bacteria</taxon>
        <taxon>Bacillati</taxon>
        <taxon>Bacillota</taxon>
        <taxon>Bacilli</taxon>
        <taxon>Bacillales</taxon>
        <taxon>Staphylococcaceae</taxon>
        <taxon>Staphylococcus</taxon>
    </lineage>
</organism>
<name>A0A2K4DQ74_9STAP</name>
<reference evidence="5 6" key="1">
    <citation type="journal article" date="2016" name="Front. Microbiol.">
        <title>Comprehensive Phylogenetic Analysis of Bovine Non-aureus Staphylococci Species Based on Whole-Genome Sequencing.</title>
        <authorList>
            <person name="Naushad S."/>
            <person name="Barkema H.W."/>
            <person name="Luby C."/>
            <person name="Condas L.A."/>
            <person name="Nobrega D.B."/>
            <person name="Carson D.A."/>
            <person name="De Buck J."/>
        </authorList>
    </citation>
    <scope>NUCLEOTIDE SEQUENCE [LARGE SCALE GENOMIC DNA]</scope>
    <source>
        <strain evidence="3 5">SNUC 1409</strain>
        <strain evidence="4 7">SNUC 4143</strain>
        <strain evidence="2 6">SNUC 761</strain>
    </source>
</reference>
<evidence type="ECO:0000313" key="2">
    <source>
        <dbReference type="EMBL" id="PTE73731.1"/>
    </source>
</evidence>